<dbReference type="Gene3D" id="3.30.70.2740">
    <property type="match status" value="1"/>
</dbReference>
<dbReference type="SUPFAM" id="SSF55103">
    <property type="entry name" value="FAD-linked oxidases, C-terminal domain"/>
    <property type="match status" value="1"/>
</dbReference>
<dbReference type="InterPro" id="IPR036318">
    <property type="entry name" value="FAD-bd_PCMH-like_sf"/>
</dbReference>
<keyword evidence="8" id="KW-1185">Reference proteome</keyword>
<keyword evidence="4" id="KW-0274">FAD</keyword>
<dbReference type="InterPro" id="IPR016166">
    <property type="entry name" value="FAD-bd_PCMH"/>
</dbReference>
<dbReference type="PANTHER" id="PTHR42934">
    <property type="entry name" value="GLYCOLATE OXIDASE SUBUNIT GLCD"/>
    <property type="match status" value="1"/>
</dbReference>
<keyword evidence="3" id="KW-0285">Flavoprotein</keyword>
<dbReference type="Pfam" id="PF01565">
    <property type="entry name" value="FAD_binding_4"/>
    <property type="match status" value="1"/>
</dbReference>
<sequence length="470" mass="48467">MSELGQATGSALDALAAELPEQIVLRDPDLLVSYAHDESRFTGRHLPGLVLLPRSTAEVSQCLAATHRLGLCVITRGAGSGLSGGANAVEGAVVLSTRRLNTILRIDPVDKVAVVQPGVITSALREAVFEHALLYPPDPGSVEICSIGGNVATNAGGMCCVKYGVTGDFVLALEVVLADGRVLRTGTGTVKGVAGYDLTSLFVGSEGTLGVITEVTLRLVPAPDPPTTLLATFPDAGAAGDAVQSILSTGATPSMLELLDRTTLAAIEQLSPLGFDDTVGAVLLVQSDSSTAAADVTAFEEACRGSSAIDTVTSSDPEESAMLLHARRLALPALERLGDWLLDDVCVPRSRIVDLIARVERVATAEGLTIGVFGHAGDGNMHPTVIYDDADPASRAAAVRAFDAMTGAALELGGTITGEHGVGRLKAAWLERELDPVARDVQLAVRRALDPSARLNPGAVLAPSVESGVV</sequence>
<evidence type="ECO:0000259" key="6">
    <source>
        <dbReference type="PROSITE" id="PS51387"/>
    </source>
</evidence>
<dbReference type="InterPro" id="IPR004113">
    <property type="entry name" value="FAD-bd_oxidored_4_C"/>
</dbReference>
<accession>A0A930Y503</accession>
<dbReference type="InterPro" id="IPR051914">
    <property type="entry name" value="FAD-linked_OxidoTrans_Type4"/>
</dbReference>
<evidence type="ECO:0000313" key="8">
    <source>
        <dbReference type="Proteomes" id="UP000656804"/>
    </source>
</evidence>
<evidence type="ECO:0000256" key="2">
    <source>
        <dbReference type="ARBA" id="ARBA00008000"/>
    </source>
</evidence>
<dbReference type="PANTHER" id="PTHR42934:SF2">
    <property type="entry name" value="GLYCOLATE OXIDASE SUBUNIT GLCD"/>
    <property type="match status" value="1"/>
</dbReference>
<organism evidence="7 8">
    <name type="scientific">Nocardioides acrostichi</name>
    <dbReference type="NCBI Taxonomy" id="2784339"/>
    <lineage>
        <taxon>Bacteria</taxon>
        <taxon>Bacillati</taxon>
        <taxon>Actinomycetota</taxon>
        <taxon>Actinomycetes</taxon>
        <taxon>Propionibacteriales</taxon>
        <taxon>Nocardioidaceae</taxon>
        <taxon>Nocardioides</taxon>
    </lineage>
</organism>
<dbReference type="GO" id="GO:0016491">
    <property type="term" value="F:oxidoreductase activity"/>
    <property type="evidence" value="ECO:0007669"/>
    <property type="project" value="UniProtKB-KW"/>
</dbReference>
<dbReference type="InterPro" id="IPR006094">
    <property type="entry name" value="Oxid_FAD_bind_N"/>
</dbReference>
<comment type="caution">
    <text evidence="7">The sequence shown here is derived from an EMBL/GenBank/DDBJ whole genome shotgun (WGS) entry which is preliminary data.</text>
</comment>
<dbReference type="Proteomes" id="UP000656804">
    <property type="component" value="Unassembled WGS sequence"/>
</dbReference>
<dbReference type="Gene3D" id="1.10.45.10">
    <property type="entry name" value="Vanillyl-alcohol Oxidase, Chain A, domain 4"/>
    <property type="match status" value="1"/>
</dbReference>
<dbReference type="GO" id="GO:0071949">
    <property type="term" value="F:FAD binding"/>
    <property type="evidence" value="ECO:0007669"/>
    <property type="project" value="InterPro"/>
</dbReference>
<reference evidence="7" key="1">
    <citation type="submission" date="2020-11" db="EMBL/GenBank/DDBJ databases">
        <title>Nocardioides sp. CBS4Y-1, whole genome shotgun sequence.</title>
        <authorList>
            <person name="Tuo L."/>
        </authorList>
    </citation>
    <scope>NUCLEOTIDE SEQUENCE</scope>
    <source>
        <strain evidence="7">CBS4Y-1</strain>
    </source>
</reference>
<dbReference type="Pfam" id="PF02913">
    <property type="entry name" value="FAD-oxidase_C"/>
    <property type="match status" value="1"/>
</dbReference>
<dbReference type="SUPFAM" id="SSF56176">
    <property type="entry name" value="FAD-binding/transporter-associated domain-like"/>
    <property type="match status" value="1"/>
</dbReference>
<dbReference type="PROSITE" id="PS51387">
    <property type="entry name" value="FAD_PCMH"/>
    <property type="match status" value="1"/>
</dbReference>
<evidence type="ECO:0000256" key="1">
    <source>
        <dbReference type="ARBA" id="ARBA00001974"/>
    </source>
</evidence>
<dbReference type="Gene3D" id="3.30.465.10">
    <property type="match status" value="1"/>
</dbReference>
<feature type="domain" description="FAD-binding PCMH-type" evidence="6">
    <location>
        <begin position="43"/>
        <end position="222"/>
    </location>
</feature>
<proteinExistence type="inferred from homology"/>
<gene>
    <name evidence="7" type="ORF">ISG29_03530</name>
</gene>
<dbReference type="InterPro" id="IPR016164">
    <property type="entry name" value="FAD-linked_Oxase-like_C"/>
</dbReference>
<dbReference type="FunFam" id="3.30.70.2740:FF:000001">
    <property type="entry name" value="D-lactate dehydrogenase mitochondrial"/>
    <property type="match status" value="1"/>
</dbReference>
<dbReference type="InterPro" id="IPR016169">
    <property type="entry name" value="FAD-bd_PCMH_sub2"/>
</dbReference>
<dbReference type="RefSeq" id="WP_194501927.1">
    <property type="nucleotide sequence ID" value="NZ_JADIVZ010000001.1"/>
</dbReference>
<name>A0A930Y503_9ACTN</name>
<comment type="similarity">
    <text evidence="2">Belongs to the FAD-binding oxidoreductase/transferase type 4 family.</text>
</comment>
<evidence type="ECO:0000313" key="7">
    <source>
        <dbReference type="EMBL" id="MBF4160745.1"/>
    </source>
</evidence>
<evidence type="ECO:0000256" key="4">
    <source>
        <dbReference type="ARBA" id="ARBA00022827"/>
    </source>
</evidence>
<dbReference type="EMBL" id="JADIVZ010000001">
    <property type="protein sequence ID" value="MBF4160745.1"/>
    <property type="molecule type" value="Genomic_DNA"/>
</dbReference>
<dbReference type="AlphaFoldDB" id="A0A930Y503"/>
<dbReference type="InterPro" id="IPR016171">
    <property type="entry name" value="Vanillyl_alc_oxidase_C-sub2"/>
</dbReference>
<keyword evidence="5" id="KW-0560">Oxidoreductase</keyword>
<comment type="cofactor">
    <cofactor evidence="1">
        <name>FAD</name>
        <dbReference type="ChEBI" id="CHEBI:57692"/>
    </cofactor>
</comment>
<evidence type="ECO:0000256" key="3">
    <source>
        <dbReference type="ARBA" id="ARBA00022630"/>
    </source>
</evidence>
<evidence type="ECO:0000256" key="5">
    <source>
        <dbReference type="ARBA" id="ARBA00023002"/>
    </source>
</evidence>
<protein>
    <submittedName>
        <fullName evidence="7">FAD-binding protein</fullName>
    </submittedName>
</protein>